<evidence type="ECO:0000313" key="2">
    <source>
        <dbReference type="EMBL" id="MBK0400046.1"/>
    </source>
</evidence>
<comment type="caution">
    <text evidence="2">The sequence shown here is derived from an EMBL/GenBank/DDBJ whole genome shotgun (WGS) entry which is preliminary data.</text>
</comment>
<keyword evidence="3" id="KW-1185">Reference proteome</keyword>
<dbReference type="EMBL" id="JAEHHL010000007">
    <property type="protein sequence ID" value="MBK0400046.1"/>
    <property type="molecule type" value="Genomic_DNA"/>
</dbReference>
<feature type="chain" id="PRO_5035215485" evidence="1">
    <location>
        <begin position="25"/>
        <end position="100"/>
    </location>
</feature>
<name>A0A8J7M7J8_9RHOB</name>
<keyword evidence="1" id="KW-0732">Signal</keyword>
<dbReference type="InterPro" id="IPR024572">
    <property type="entry name" value="RcnB"/>
</dbReference>
<organism evidence="2 3">
    <name type="scientific">Thermohalobaculum xanthum</name>
    <dbReference type="NCBI Taxonomy" id="2753746"/>
    <lineage>
        <taxon>Bacteria</taxon>
        <taxon>Pseudomonadati</taxon>
        <taxon>Pseudomonadota</taxon>
        <taxon>Alphaproteobacteria</taxon>
        <taxon>Rhodobacterales</taxon>
        <taxon>Paracoccaceae</taxon>
        <taxon>Thermohalobaculum</taxon>
    </lineage>
</organism>
<gene>
    <name evidence="2" type="ORF">H0I76_12675</name>
</gene>
<protein>
    <submittedName>
        <fullName evidence="2">RcnB family protein</fullName>
    </submittedName>
</protein>
<evidence type="ECO:0000256" key="1">
    <source>
        <dbReference type="SAM" id="SignalP"/>
    </source>
</evidence>
<feature type="signal peptide" evidence="1">
    <location>
        <begin position="1"/>
        <end position="24"/>
    </location>
</feature>
<dbReference type="RefSeq" id="WP_200610355.1">
    <property type="nucleotide sequence ID" value="NZ_JAEHHL010000007.1"/>
</dbReference>
<dbReference type="AlphaFoldDB" id="A0A8J7M7J8"/>
<dbReference type="Pfam" id="PF11776">
    <property type="entry name" value="RcnB"/>
    <property type="match status" value="1"/>
</dbReference>
<reference evidence="2" key="1">
    <citation type="submission" date="2020-12" db="EMBL/GenBank/DDBJ databases">
        <title>Bacterial taxonomy.</title>
        <authorList>
            <person name="Pan X."/>
        </authorList>
    </citation>
    <scope>NUCLEOTIDE SEQUENCE</scope>
    <source>
        <strain evidence="2">M0105</strain>
    </source>
</reference>
<dbReference type="Gene3D" id="3.10.450.160">
    <property type="entry name" value="inner membrane protein cigr"/>
    <property type="match status" value="1"/>
</dbReference>
<evidence type="ECO:0000313" key="3">
    <source>
        <dbReference type="Proteomes" id="UP000655420"/>
    </source>
</evidence>
<proteinExistence type="predicted"/>
<sequence>MRQTLLAAVAAAFLLPAFAGIASADPAHCPPGHAKKGWCSPGPKYYYRRGDRIPRDRYIVIEDYDRYGYRRPPSGYGYVRVDSDIFLIALGTGLIVEALR</sequence>
<dbReference type="Proteomes" id="UP000655420">
    <property type="component" value="Unassembled WGS sequence"/>
</dbReference>
<accession>A0A8J7M7J8</accession>